<feature type="compositionally biased region" description="Gly residues" evidence="14">
    <location>
        <begin position="1245"/>
        <end position="1254"/>
    </location>
</feature>
<keyword evidence="4" id="KW-0479">Metal-binding</keyword>
<dbReference type="GO" id="GO:0007156">
    <property type="term" value="P:homophilic cell adhesion via plasma membrane adhesion molecules"/>
    <property type="evidence" value="ECO:0007669"/>
    <property type="project" value="InterPro"/>
</dbReference>
<feature type="compositionally biased region" description="Low complexity" evidence="14">
    <location>
        <begin position="945"/>
        <end position="965"/>
    </location>
</feature>
<feature type="region of interest" description="Disordered" evidence="14">
    <location>
        <begin position="1227"/>
        <end position="1254"/>
    </location>
</feature>
<comment type="subcellular location">
    <subcellularLocation>
        <location evidence="1">Cell membrane</location>
        <topology evidence="1">Single-pass type I membrane protein</topology>
    </subcellularLocation>
</comment>
<dbReference type="Gene3D" id="2.60.40.60">
    <property type="entry name" value="Cadherins"/>
    <property type="match status" value="5"/>
</dbReference>
<evidence type="ECO:0000256" key="12">
    <source>
        <dbReference type="ARBA" id="ARBA00059331"/>
    </source>
</evidence>
<feature type="region of interest" description="Disordered" evidence="14">
    <location>
        <begin position="1413"/>
        <end position="1480"/>
    </location>
</feature>
<name>A0AAI8UPH9_BEMTA</name>
<dbReference type="InterPro" id="IPR020894">
    <property type="entry name" value="Cadherin_CS"/>
</dbReference>
<evidence type="ECO:0000256" key="2">
    <source>
        <dbReference type="ARBA" id="ARBA00022475"/>
    </source>
</evidence>
<dbReference type="GO" id="GO:0005886">
    <property type="term" value="C:plasma membrane"/>
    <property type="evidence" value="ECO:0007669"/>
    <property type="project" value="UniProtKB-SubCell"/>
</dbReference>
<feature type="region of interest" description="Disordered" evidence="14">
    <location>
        <begin position="1029"/>
        <end position="1057"/>
    </location>
</feature>
<comment type="caution">
    <text evidence="16">The sequence shown here is derived from an EMBL/GenBank/DDBJ whole genome shotgun (WGS) entry which is preliminary data.</text>
</comment>
<dbReference type="PROSITE" id="PS00232">
    <property type="entry name" value="CADHERIN_1"/>
    <property type="match status" value="1"/>
</dbReference>
<feature type="compositionally biased region" description="Low complexity" evidence="14">
    <location>
        <begin position="902"/>
        <end position="912"/>
    </location>
</feature>
<dbReference type="PROSITE" id="PS50268">
    <property type="entry name" value="CADHERIN_2"/>
    <property type="match status" value="5"/>
</dbReference>
<evidence type="ECO:0000256" key="11">
    <source>
        <dbReference type="ARBA" id="ARBA00023180"/>
    </source>
</evidence>
<feature type="domain" description="Cadherin" evidence="15">
    <location>
        <begin position="129"/>
        <end position="241"/>
    </location>
</feature>
<keyword evidence="7 13" id="KW-0106">Calcium</keyword>
<evidence type="ECO:0000256" key="10">
    <source>
        <dbReference type="ARBA" id="ARBA00023136"/>
    </source>
</evidence>
<feature type="domain" description="Cadherin" evidence="15">
    <location>
        <begin position="488"/>
        <end position="595"/>
    </location>
</feature>
<feature type="region of interest" description="Disordered" evidence="14">
    <location>
        <begin position="835"/>
        <end position="972"/>
    </location>
</feature>
<keyword evidence="3" id="KW-0812">Transmembrane</keyword>
<reference evidence="16" key="1">
    <citation type="submission" date="2021-12" db="EMBL/GenBank/DDBJ databases">
        <authorList>
            <person name="King R."/>
        </authorList>
    </citation>
    <scope>NUCLEOTIDE SEQUENCE</scope>
</reference>
<comment type="function">
    <text evidence="12">Cadherins are calcium-dependent cell adhesion proteins. They preferentially interact with themselves in a homophilic manner in connecting cells.</text>
</comment>
<dbReference type="FunFam" id="2.60.40.60:FF:000295">
    <property type="entry name" value="Cadherin 86C, isoform E"/>
    <property type="match status" value="1"/>
</dbReference>
<dbReference type="EMBL" id="CAKKNF020000006">
    <property type="protein sequence ID" value="CAH0746918.1"/>
    <property type="molecule type" value="Genomic_DNA"/>
</dbReference>
<dbReference type="PANTHER" id="PTHR24028:SF263">
    <property type="entry name" value="CADHERIN-RELATED FAMILY MEMBER 1"/>
    <property type="match status" value="1"/>
</dbReference>
<dbReference type="SUPFAM" id="SSF49313">
    <property type="entry name" value="Cadherin-like"/>
    <property type="match status" value="5"/>
</dbReference>
<keyword evidence="2" id="KW-1003">Cell membrane</keyword>
<keyword evidence="9" id="KW-1133">Transmembrane helix</keyword>
<evidence type="ECO:0000256" key="9">
    <source>
        <dbReference type="ARBA" id="ARBA00022989"/>
    </source>
</evidence>
<keyword evidence="10" id="KW-0472">Membrane</keyword>
<evidence type="ECO:0000256" key="1">
    <source>
        <dbReference type="ARBA" id="ARBA00004251"/>
    </source>
</evidence>
<dbReference type="InterPro" id="IPR002126">
    <property type="entry name" value="Cadherin-like_dom"/>
</dbReference>
<feature type="domain" description="Cadherin" evidence="15">
    <location>
        <begin position="617"/>
        <end position="720"/>
    </location>
</feature>
<dbReference type="InterPro" id="IPR015919">
    <property type="entry name" value="Cadherin-like_sf"/>
</dbReference>
<feature type="region of interest" description="Disordered" evidence="14">
    <location>
        <begin position="1155"/>
        <end position="1185"/>
    </location>
</feature>
<feature type="region of interest" description="Disordered" evidence="14">
    <location>
        <begin position="1080"/>
        <end position="1107"/>
    </location>
</feature>
<evidence type="ECO:0000313" key="17">
    <source>
        <dbReference type="Proteomes" id="UP001152759"/>
    </source>
</evidence>
<feature type="compositionally biased region" description="Basic and acidic residues" evidence="14">
    <location>
        <begin position="1451"/>
        <end position="1470"/>
    </location>
</feature>
<evidence type="ECO:0000256" key="5">
    <source>
        <dbReference type="ARBA" id="ARBA00022729"/>
    </source>
</evidence>
<feature type="domain" description="Cadherin" evidence="15">
    <location>
        <begin position="258"/>
        <end position="369"/>
    </location>
</feature>
<sequence length="1499" mass="165179">MWLFAFLVGSVAGNYPVFDATTQMKNLLVPADLPVGSIIYRLRATDADRDHPLTFDATDYGSYVIRIENLPCDRNVTHCDANVYLERVLVPGQVFKFRLTVKDTKGLTTTLPVSIHATNGRTDVTAIFPHIPGLIVVPENTKVGTELEYVVVRKNLESKKPAMLELWGTTEFSFRQSQPSKDTTTGIILLSQPLDFERRTMYKLWVFATDMAVEVGRDSRNIAGFELVIVVQDVQDTPPIFQQHQNPVTKLRSSLKEGDFVTRVTAIDGDRGTPRPIKYGLVSEGSPFTVFFNIDRKTGNIANFVSGKRDIFLARPLKELSVIARSHQPILLSIIAEEEATNPKEPPPLSSIMTIALLLGEAGNTPPYFDNPSYVCRLDENSLQGTALVFSEAYSTQVHDDDMGKQGVFSLSLEGQNGTFEITPGVAERHANFMIRVRNSALLDYEQRRSIQFMIVAKELGSETKPFSSNASVLVYLNDVNDNPPQFLSSRYEAQIPENITANTKVLQVNATDKDEGAFGSVRYTGILGYKNTSLILDRLTGEVKISSDNHGFDREEAPEFHFFIEARDMEGVGLRTTVPFILRVIDINDETPTFEKNPTQFILTPDLQNFSERAFVKAIDKDAESPNNVVKYEIISGNYENKFALDPDTGELTVRNPSNDLSRLRRRLKRQANPVKPTVQVLTVRAYDLGVPHRSSTSQIRVYPADSGARTMSFILPGISLDWRATEEFLAELTGARVSIHNMQPYYNPPGNRVNSLPQNVPPPNADKSVVRATVSYYPNAVVDVSHLQDRFAVNKTAVVVNQTVAGNLISTGYDFSSGERGGERAARLVLQPRAGAAERAGPGVHPGDDDRASGRDETRLSGPDEADADVGRPRARGWERDLRAGAPPARRADLPGGPGRARVPRAGPGAAPEPPQPPQPPLPARAGAGLLPAPRGATPPTPRSSAAPTSPSSTGTPSRSKGPTRGRTTPSTYTVFGALVKSLFEAVLSSTLETSVRQLAMRGFSAQTRVPVWREYGQIASWSVRNGSVRQGGGGEHQERGGYEESTSEPLSRLEKASHEEMFIKEGNAEILRLRTREHGEQQQRAQSLEAAPSHLSKEADSLTTGEELGKKMIMQRFIDGEGNEEQVSSINENLLSNNLLLTRYFIEEQQRSHRNRQAIDTQSLPGKPRSQRSGNYIDGVSRQSHNSFAASKISASVKHTAVDGDPDGLQPGDADGRIVGSAAEAEGEERLRGQQRQRRGSPGIGGVGGGGVRRKARLISILINSGGNGKGQANHNHNRPIKSPIIEESESSPESCANKHARKHKALHSSSSRSLTDLINSQRFREDTLLRGSERDLRSRVAKARAKELEESGLKKAQSCAEIHPEVLEKQLRTQDYIPKSLKARFLSRNRNCLETTGVDGKLRLKEKAQKEGADWQATGKRKDEQKAKVGATPVRSRSQLLKRIRGRDRFRDRHGEPLEGPAEHRPQTPGVAGEEECVHYRLRRRRDAANTAGQQ</sequence>
<dbReference type="PANTHER" id="PTHR24028">
    <property type="entry name" value="CADHERIN-87A"/>
    <property type="match status" value="1"/>
</dbReference>
<protein>
    <recommendedName>
        <fullName evidence="15">Cadherin domain-containing protein</fullName>
    </recommendedName>
</protein>
<dbReference type="CDD" id="cd11304">
    <property type="entry name" value="Cadherin_repeat"/>
    <property type="match status" value="5"/>
</dbReference>
<evidence type="ECO:0000256" key="8">
    <source>
        <dbReference type="ARBA" id="ARBA00022889"/>
    </source>
</evidence>
<keyword evidence="17" id="KW-1185">Reference proteome</keyword>
<evidence type="ECO:0000313" key="16">
    <source>
        <dbReference type="EMBL" id="CAH0746918.1"/>
    </source>
</evidence>
<evidence type="ECO:0000256" key="6">
    <source>
        <dbReference type="ARBA" id="ARBA00022737"/>
    </source>
</evidence>
<dbReference type="SMART" id="SM00112">
    <property type="entry name" value="CA"/>
    <property type="match status" value="5"/>
</dbReference>
<dbReference type="InterPro" id="IPR050174">
    <property type="entry name" value="Protocadherin/Cadherin-CA"/>
</dbReference>
<dbReference type="Proteomes" id="UP001152759">
    <property type="component" value="Unassembled WGS sequence"/>
</dbReference>
<keyword evidence="11" id="KW-0325">Glycoprotein</keyword>
<keyword evidence="5" id="KW-0732">Signal</keyword>
<keyword evidence="8" id="KW-0130">Cell adhesion</keyword>
<feature type="compositionally biased region" description="Low complexity" evidence="14">
    <location>
        <begin position="835"/>
        <end position="845"/>
    </location>
</feature>
<feature type="compositionally biased region" description="Pro residues" evidence="14">
    <location>
        <begin position="913"/>
        <end position="925"/>
    </location>
</feature>
<organism evidence="16 17">
    <name type="scientific">Bemisia tabaci</name>
    <name type="common">Sweetpotato whitefly</name>
    <name type="synonym">Aleurodes tabaci</name>
    <dbReference type="NCBI Taxonomy" id="7038"/>
    <lineage>
        <taxon>Eukaryota</taxon>
        <taxon>Metazoa</taxon>
        <taxon>Ecdysozoa</taxon>
        <taxon>Arthropoda</taxon>
        <taxon>Hexapoda</taxon>
        <taxon>Insecta</taxon>
        <taxon>Pterygota</taxon>
        <taxon>Neoptera</taxon>
        <taxon>Paraneoptera</taxon>
        <taxon>Hemiptera</taxon>
        <taxon>Sternorrhyncha</taxon>
        <taxon>Aleyrodoidea</taxon>
        <taxon>Aleyrodidae</taxon>
        <taxon>Aleyrodinae</taxon>
        <taxon>Bemisia</taxon>
    </lineage>
</organism>
<feature type="region of interest" description="Disordered" evidence="14">
    <location>
        <begin position="1290"/>
        <end position="1317"/>
    </location>
</feature>
<feature type="compositionally biased region" description="Basic and acidic residues" evidence="14">
    <location>
        <begin position="848"/>
        <end position="861"/>
    </location>
</feature>
<dbReference type="PRINTS" id="PR00205">
    <property type="entry name" value="CADHERIN"/>
</dbReference>
<dbReference type="FunFam" id="2.60.40.60:FF:000289">
    <property type="entry name" value="cadherin-86C isoform X2"/>
    <property type="match status" value="1"/>
</dbReference>
<proteinExistence type="predicted"/>
<evidence type="ECO:0000259" key="15">
    <source>
        <dbReference type="PROSITE" id="PS50268"/>
    </source>
</evidence>
<dbReference type="FunFam" id="2.60.40.60:FF:000098">
    <property type="entry name" value="cadherin-23 isoform X1"/>
    <property type="match status" value="1"/>
</dbReference>
<evidence type="ECO:0000256" key="3">
    <source>
        <dbReference type="ARBA" id="ARBA00022692"/>
    </source>
</evidence>
<feature type="domain" description="Cadherin" evidence="15">
    <location>
        <begin position="370"/>
        <end position="487"/>
    </location>
</feature>
<feature type="compositionally biased region" description="Low complexity" evidence="14">
    <location>
        <begin position="926"/>
        <end position="938"/>
    </location>
</feature>
<accession>A0AAI8UPH9</accession>
<dbReference type="Pfam" id="PF00028">
    <property type="entry name" value="Cadherin"/>
    <property type="match status" value="2"/>
</dbReference>
<evidence type="ECO:0000256" key="14">
    <source>
        <dbReference type="SAM" id="MobiDB-lite"/>
    </source>
</evidence>
<keyword evidence="6" id="KW-0677">Repeat</keyword>
<dbReference type="GO" id="GO:0005509">
    <property type="term" value="F:calcium ion binding"/>
    <property type="evidence" value="ECO:0007669"/>
    <property type="project" value="UniProtKB-UniRule"/>
</dbReference>
<evidence type="ECO:0000256" key="13">
    <source>
        <dbReference type="PROSITE-ProRule" id="PRU00043"/>
    </source>
</evidence>
<evidence type="ECO:0000256" key="7">
    <source>
        <dbReference type="ARBA" id="ARBA00022837"/>
    </source>
</evidence>
<gene>
    <name evidence="16" type="ORF">BEMITA_LOCUS71</name>
</gene>
<evidence type="ECO:0000256" key="4">
    <source>
        <dbReference type="ARBA" id="ARBA00022723"/>
    </source>
</evidence>
<feature type="compositionally biased region" description="Basic and acidic residues" evidence="14">
    <location>
        <begin position="871"/>
        <end position="885"/>
    </location>
</feature>